<dbReference type="Pfam" id="PF06314">
    <property type="entry name" value="ADC"/>
    <property type="match status" value="1"/>
</dbReference>
<name>A0A251U2Q5_HELAN</name>
<gene>
    <name evidence="3" type="ORF">HannXRQ_Chr08g0210391</name>
    <name evidence="2" type="ORF">HanXRQr2_Chr08g0320431</name>
</gene>
<dbReference type="Gene3D" id="2.40.400.10">
    <property type="entry name" value="Acetoacetate decarboxylase-like"/>
    <property type="match status" value="1"/>
</dbReference>
<evidence type="ECO:0000313" key="3">
    <source>
        <dbReference type="EMBL" id="OTG17293.1"/>
    </source>
</evidence>
<evidence type="ECO:0000256" key="1">
    <source>
        <dbReference type="SAM" id="MobiDB-lite"/>
    </source>
</evidence>
<evidence type="ECO:0000313" key="2">
    <source>
        <dbReference type="EMBL" id="KAF5793792.1"/>
    </source>
</evidence>
<reference evidence="2 4" key="1">
    <citation type="journal article" date="2017" name="Nature">
        <title>The sunflower genome provides insights into oil metabolism, flowering and Asterid evolution.</title>
        <authorList>
            <person name="Badouin H."/>
            <person name="Gouzy J."/>
            <person name="Grassa C.J."/>
            <person name="Murat F."/>
            <person name="Staton S.E."/>
            <person name="Cottret L."/>
            <person name="Lelandais-Briere C."/>
            <person name="Owens G.L."/>
            <person name="Carrere S."/>
            <person name="Mayjonade B."/>
            <person name="Legrand L."/>
            <person name="Gill N."/>
            <person name="Kane N.C."/>
            <person name="Bowers J.E."/>
            <person name="Hubner S."/>
            <person name="Bellec A."/>
            <person name="Berard A."/>
            <person name="Berges H."/>
            <person name="Blanchet N."/>
            <person name="Boniface M.C."/>
            <person name="Brunel D."/>
            <person name="Catrice O."/>
            <person name="Chaidir N."/>
            <person name="Claudel C."/>
            <person name="Donnadieu C."/>
            <person name="Faraut T."/>
            <person name="Fievet G."/>
            <person name="Helmstetter N."/>
            <person name="King M."/>
            <person name="Knapp S.J."/>
            <person name="Lai Z."/>
            <person name="Le Paslier M.C."/>
            <person name="Lippi Y."/>
            <person name="Lorenzon L."/>
            <person name="Mandel J.R."/>
            <person name="Marage G."/>
            <person name="Marchand G."/>
            <person name="Marquand E."/>
            <person name="Bret-Mestries E."/>
            <person name="Morien E."/>
            <person name="Nambeesan S."/>
            <person name="Nguyen T."/>
            <person name="Pegot-Espagnet P."/>
            <person name="Pouilly N."/>
            <person name="Raftis F."/>
            <person name="Sallet E."/>
            <person name="Schiex T."/>
            <person name="Thomas J."/>
            <person name="Vandecasteele C."/>
            <person name="Vares D."/>
            <person name="Vear F."/>
            <person name="Vautrin S."/>
            <person name="Crespi M."/>
            <person name="Mangin B."/>
            <person name="Burke J.M."/>
            <person name="Salse J."/>
            <person name="Munos S."/>
            <person name="Vincourt P."/>
            <person name="Rieseberg L.H."/>
            <person name="Langlade N.B."/>
        </authorList>
    </citation>
    <scope>NUCLEOTIDE SEQUENCE [LARGE SCALE GENOMIC DNA]</scope>
    <source>
        <strain evidence="4">cv. SF193</strain>
        <tissue evidence="2">Leaves</tissue>
    </source>
</reference>
<feature type="compositionally biased region" description="Basic and acidic residues" evidence="1">
    <location>
        <begin position="257"/>
        <end position="268"/>
    </location>
</feature>
<dbReference type="OrthoDB" id="9970474at2759"/>
<dbReference type="InterPro" id="IPR010451">
    <property type="entry name" value="Acetoacetate_decarboxylase"/>
</dbReference>
<dbReference type="PANTHER" id="PTHR35467">
    <property type="match status" value="1"/>
</dbReference>
<proteinExistence type="predicted"/>
<dbReference type="InParanoid" id="A0A251U2Q5"/>
<protein>
    <submittedName>
        <fullName evidence="2">Acetoacetate decarboxylase, protein NEOXANTHIN-DEFICIENT 1</fullName>
    </submittedName>
    <submittedName>
        <fullName evidence="3">Putative acetoacetate decarboxylase</fullName>
    </submittedName>
</protein>
<dbReference type="FunCoup" id="A0A251U2Q5">
    <property type="interactions" value="194"/>
</dbReference>
<evidence type="ECO:0000313" key="4">
    <source>
        <dbReference type="Proteomes" id="UP000215914"/>
    </source>
</evidence>
<dbReference type="GO" id="GO:0016829">
    <property type="term" value="F:lyase activity"/>
    <property type="evidence" value="ECO:0007669"/>
    <property type="project" value="InterPro"/>
</dbReference>
<dbReference type="STRING" id="4232.A0A251U2Q5"/>
<dbReference type="Proteomes" id="UP000215914">
    <property type="component" value="Chromosome 8"/>
</dbReference>
<dbReference type="OMA" id="PFAINIC"/>
<accession>A0A251U2Q5</accession>
<dbReference type="GO" id="GO:0016123">
    <property type="term" value="P:xanthophyll biosynthetic process"/>
    <property type="evidence" value="ECO:0000318"/>
    <property type="project" value="GO_Central"/>
</dbReference>
<organism evidence="3 4">
    <name type="scientific">Helianthus annuus</name>
    <name type="common">Common sunflower</name>
    <dbReference type="NCBI Taxonomy" id="4232"/>
    <lineage>
        <taxon>Eukaryota</taxon>
        <taxon>Viridiplantae</taxon>
        <taxon>Streptophyta</taxon>
        <taxon>Embryophyta</taxon>
        <taxon>Tracheophyta</taxon>
        <taxon>Spermatophyta</taxon>
        <taxon>Magnoliopsida</taxon>
        <taxon>eudicotyledons</taxon>
        <taxon>Gunneridae</taxon>
        <taxon>Pentapetalae</taxon>
        <taxon>asterids</taxon>
        <taxon>campanulids</taxon>
        <taxon>Asterales</taxon>
        <taxon>Asteraceae</taxon>
        <taxon>Asteroideae</taxon>
        <taxon>Heliantheae alliance</taxon>
        <taxon>Heliantheae</taxon>
        <taxon>Helianthus</taxon>
    </lineage>
</organism>
<dbReference type="EMBL" id="MNCJ02000323">
    <property type="protein sequence ID" value="KAF5793792.1"/>
    <property type="molecule type" value="Genomic_DNA"/>
</dbReference>
<dbReference type="InterPro" id="IPR039343">
    <property type="entry name" value="NDX1-like"/>
</dbReference>
<dbReference type="PANTHER" id="PTHR35467:SF2">
    <property type="entry name" value="PROTEIN NEOXANTHIN-DEFICIENT 1"/>
    <property type="match status" value="1"/>
</dbReference>
<feature type="region of interest" description="Disordered" evidence="1">
    <location>
        <begin position="255"/>
        <end position="277"/>
    </location>
</feature>
<dbReference type="Gramene" id="mRNA:HanXRQr2_Chr08g0320431">
    <property type="protein sequence ID" value="mRNA:HanXRQr2_Chr08g0320431"/>
    <property type="gene ID" value="HanXRQr2_Chr08g0320431"/>
</dbReference>
<sequence>MKGMEIMQTNCSSGYAGKPPWIFKGSALYQFHLVKAEVARAIIPKEFKLVETFGYTAGGFYLANYTESPFGPFNELVTIAGIVRTTRMPTSHAWAASVYVNNDNACMHGRKEFGIPSQVATFSKVESQMIHVAENDGPVTTSLYDIRLQPPILKMNPLKWMALGPTVKMSLPGYSGRTEHVPQLLKYTCQIECRVKPTSPARISGSLGRIDTENEELNECLKKREMGMSVMLSKPILALEFNCLKMEVHRPVVVSDHPLEPKQNRQSDTKMATGSNN</sequence>
<dbReference type="EMBL" id="CM007897">
    <property type="protein sequence ID" value="OTG17293.1"/>
    <property type="molecule type" value="Genomic_DNA"/>
</dbReference>
<keyword evidence="4" id="KW-1185">Reference proteome</keyword>
<dbReference type="AlphaFoldDB" id="A0A251U2Q5"/>
<dbReference type="SUPFAM" id="SSF160104">
    <property type="entry name" value="Acetoacetate decarboxylase-like"/>
    <property type="match status" value="1"/>
</dbReference>
<dbReference type="InterPro" id="IPR023375">
    <property type="entry name" value="ADC_dom_sf"/>
</dbReference>
<reference evidence="3" key="2">
    <citation type="submission" date="2017-02" db="EMBL/GenBank/DDBJ databases">
        <title>Sunflower complete genome.</title>
        <authorList>
            <person name="Langlade N."/>
            <person name="Munos S."/>
        </authorList>
    </citation>
    <scope>NUCLEOTIDE SEQUENCE [LARGE SCALE GENOMIC DNA]</scope>
    <source>
        <tissue evidence="3">Leaves</tissue>
    </source>
</reference>
<reference evidence="2" key="3">
    <citation type="submission" date="2020-06" db="EMBL/GenBank/DDBJ databases">
        <title>Helianthus annuus Genome sequencing and assembly Release 2.</title>
        <authorList>
            <person name="Gouzy J."/>
            <person name="Langlade N."/>
            <person name="Munos S."/>
        </authorList>
    </citation>
    <scope>NUCLEOTIDE SEQUENCE</scope>
    <source>
        <tissue evidence="2">Leaves</tissue>
    </source>
</reference>